<dbReference type="InterPro" id="IPR003611">
    <property type="entry name" value="NUMOD3"/>
</dbReference>
<dbReference type="STRING" id="1348624.GCA_001591545_03224"/>
<evidence type="ECO:0000256" key="1">
    <source>
        <dbReference type="SAM" id="MobiDB-lite"/>
    </source>
</evidence>
<proteinExistence type="predicted"/>
<name>A0A2X4WY52_LEDLE</name>
<feature type="domain" description="Nuclease associated modular" evidence="2">
    <location>
        <begin position="33"/>
        <end position="49"/>
    </location>
</feature>
<feature type="region of interest" description="Disordered" evidence="1">
    <location>
        <begin position="1"/>
        <end position="41"/>
    </location>
</feature>
<sequence length="117" mass="13549">MKKKLSKNEKISLSMKGRTLSKEHKLKLSKAKLGKKRTDTTRAKIKSTALGDRVKLKVNHPLIPKSSKSRSHLTAIDVKQIRDRYSNEEAVSIRQLAEEYRVSRHTIHSIVTYRVWK</sequence>
<dbReference type="GO" id="GO:0003677">
    <property type="term" value="F:DNA binding"/>
    <property type="evidence" value="ECO:0007669"/>
    <property type="project" value="InterPro"/>
</dbReference>
<dbReference type="SMART" id="SM00496">
    <property type="entry name" value="IENR2"/>
    <property type="match status" value="2"/>
</dbReference>
<accession>A0A2X4WY52</accession>
<dbReference type="KEGG" id="blen:NCTC4824_03707"/>
<dbReference type="AlphaFoldDB" id="A0A2X4WY52"/>
<evidence type="ECO:0000259" key="2">
    <source>
        <dbReference type="SMART" id="SM00496"/>
    </source>
</evidence>
<feature type="compositionally biased region" description="Basic and acidic residues" evidence="1">
    <location>
        <begin position="1"/>
        <end position="10"/>
    </location>
</feature>
<gene>
    <name evidence="3" type="ORF">NCTC4824_03707</name>
</gene>
<organism evidence="3 4">
    <name type="scientific">Lederbergia lenta</name>
    <name type="common">Bacillus lentus</name>
    <dbReference type="NCBI Taxonomy" id="1467"/>
    <lineage>
        <taxon>Bacteria</taxon>
        <taxon>Bacillati</taxon>
        <taxon>Bacillota</taxon>
        <taxon>Bacilli</taxon>
        <taxon>Bacillales</taxon>
        <taxon>Bacillaceae</taxon>
        <taxon>Lederbergia</taxon>
    </lineage>
</organism>
<evidence type="ECO:0000313" key="3">
    <source>
        <dbReference type="EMBL" id="SQI62620.1"/>
    </source>
</evidence>
<protein>
    <submittedName>
        <fullName evidence="3">NUMOD3 motif (2 copies)</fullName>
    </submittedName>
</protein>
<reference evidence="3 4" key="1">
    <citation type="submission" date="2018-06" db="EMBL/GenBank/DDBJ databases">
        <authorList>
            <consortium name="Pathogen Informatics"/>
            <person name="Doyle S."/>
        </authorList>
    </citation>
    <scope>NUCLEOTIDE SEQUENCE [LARGE SCALE GENOMIC DNA]</scope>
    <source>
        <strain evidence="3 4">NCTC4824</strain>
    </source>
</reference>
<dbReference type="Proteomes" id="UP000249134">
    <property type="component" value="Chromosome 1"/>
</dbReference>
<feature type="compositionally biased region" description="Basic residues" evidence="1">
    <location>
        <begin position="24"/>
        <end position="35"/>
    </location>
</feature>
<feature type="domain" description="Nuclease associated modular" evidence="2">
    <location>
        <begin position="16"/>
        <end position="32"/>
    </location>
</feature>
<dbReference type="EMBL" id="LS483476">
    <property type="protein sequence ID" value="SQI62620.1"/>
    <property type="molecule type" value="Genomic_DNA"/>
</dbReference>
<dbReference type="RefSeq" id="WP_066144516.1">
    <property type="nucleotide sequence ID" value="NZ_CBCSGM010000003.1"/>
</dbReference>
<evidence type="ECO:0000313" key="4">
    <source>
        <dbReference type="Proteomes" id="UP000249134"/>
    </source>
</evidence>
<keyword evidence="4" id="KW-1185">Reference proteome</keyword>